<protein>
    <submittedName>
        <fullName evidence="2">Uncharacterized protein</fullName>
    </submittedName>
</protein>
<sequence length="153" mass="16457">MHKLAHRPRPPPSKRRKRVSAVLGVRYSTPKYKTRVAPPALVPLQHRLLLHPPLVKNMFPSVLIRTAAPRVFVHTSPTATAAATTLSPTLRAAQAAAARSAAAGVARHELPLVAACPSSTLVAPPAVHREYQVAASASKEMPVEAEIKVNRQE</sequence>
<dbReference type="Proteomes" id="UP000054350">
    <property type="component" value="Unassembled WGS sequence"/>
</dbReference>
<dbReference type="VEuPathDB" id="FungiDB:AMAG_00985"/>
<proteinExistence type="predicted"/>
<evidence type="ECO:0000313" key="3">
    <source>
        <dbReference type="Proteomes" id="UP000054350"/>
    </source>
</evidence>
<evidence type="ECO:0000256" key="1">
    <source>
        <dbReference type="SAM" id="MobiDB-lite"/>
    </source>
</evidence>
<name>A0A0L0RXJ7_ALLM3</name>
<evidence type="ECO:0000313" key="2">
    <source>
        <dbReference type="EMBL" id="KNE55048.1"/>
    </source>
</evidence>
<dbReference type="EMBL" id="GG745328">
    <property type="protein sequence ID" value="KNE55048.1"/>
    <property type="molecule type" value="Genomic_DNA"/>
</dbReference>
<reference evidence="2 3" key="1">
    <citation type="submission" date="2009-11" db="EMBL/GenBank/DDBJ databases">
        <title>Annotation of Allomyces macrogynus ATCC 38327.</title>
        <authorList>
            <consortium name="The Broad Institute Genome Sequencing Platform"/>
            <person name="Russ C."/>
            <person name="Cuomo C."/>
            <person name="Burger G."/>
            <person name="Gray M.W."/>
            <person name="Holland P.W.H."/>
            <person name="King N."/>
            <person name="Lang F.B.F."/>
            <person name="Roger A.J."/>
            <person name="Ruiz-Trillo I."/>
            <person name="Young S.K."/>
            <person name="Zeng Q."/>
            <person name="Gargeya S."/>
            <person name="Fitzgerald M."/>
            <person name="Haas B."/>
            <person name="Abouelleil A."/>
            <person name="Alvarado L."/>
            <person name="Arachchi H.M."/>
            <person name="Berlin A."/>
            <person name="Chapman S.B."/>
            <person name="Gearin G."/>
            <person name="Goldberg J."/>
            <person name="Griggs A."/>
            <person name="Gujja S."/>
            <person name="Hansen M."/>
            <person name="Heiman D."/>
            <person name="Howarth C."/>
            <person name="Larimer J."/>
            <person name="Lui A."/>
            <person name="MacDonald P.J.P."/>
            <person name="McCowen C."/>
            <person name="Montmayeur A."/>
            <person name="Murphy C."/>
            <person name="Neiman D."/>
            <person name="Pearson M."/>
            <person name="Priest M."/>
            <person name="Roberts A."/>
            <person name="Saif S."/>
            <person name="Shea T."/>
            <person name="Sisk P."/>
            <person name="Stolte C."/>
            <person name="Sykes S."/>
            <person name="Wortman J."/>
            <person name="Nusbaum C."/>
            <person name="Birren B."/>
        </authorList>
    </citation>
    <scope>NUCLEOTIDE SEQUENCE [LARGE SCALE GENOMIC DNA]</scope>
    <source>
        <strain evidence="2 3">ATCC 38327</strain>
    </source>
</reference>
<accession>A0A0L0RXJ7</accession>
<feature type="region of interest" description="Disordered" evidence="1">
    <location>
        <begin position="1"/>
        <end position="20"/>
    </location>
</feature>
<keyword evidence="3" id="KW-1185">Reference proteome</keyword>
<gene>
    <name evidence="2" type="ORF">AMAG_00985</name>
</gene>
<dbReference type="AlphaFoldDB" id="A0A0L0RXJ7"/>
<reference evidence="3" key="2">
    <citation type="submission" date="2009-11" db="EMBL/GenBank/DDBJ databases">
        <title>The Genome Sequence of Allomyces macrogynus strain ATCC 38327.</title>
        <authorList>
            <consortium name="The Broad Institute Genome Sequencing Platform"/>
            <person name="Russ C."/>
            <person name="Cuomo C."/>
            <person name="Shea T."/>
            <person name="Young S.K."/>
            <person name="Zeng Q."/>
            <person name="Koehrsen M."/>
            <person name="Haas B."/>
            <person name="Borodovsky M."/>
            <person name="Guigo R."/>
            <person name="Alvarado L."/>
            <person name="Berlin A."/>
            <person name="Borenstein D."/>
            <person name="Chen Z."/>
            <person name="Engels R."/>
            <person name="Freedman E."/>
            <person name="Gellesch M."/>
            <person name="Goldberg J."/>
            <person name="Griggs A."/>
            <person name="Gujja S."/>
            <person name="Heiman D."/>
            <person name="Hepburn T."/>
            <person name="Howarth C."/>
            <person name="Jen D."/>
            <person name="Larson L."/>
            <person name="Lewis B."/>
            <person name="Mehta T."/>
            <person name="Park D."/>
            <person name="Pearson M."/>
            <person name="Roberts A."/>
            <person name="Saif S."/>
            <person name="Shenoy N."/>
            <person name="Sisk P."/>
            <person name="Stolte C."/>
            <person name="Sykes S."/>
            <person name="Walk T."/>
            <person name="White J."/>
            <person name="Yandava C."/>
            <person name="Burger G."/>
            <person name="Gray M.W."/>
            <person name="Holland P.W.H."/>
            <person name="King N."/>
            <person name="Lang F.B.F."/>
            <person name="Roger A.J."/>
            <person name="Ruiz-Trillo I."/>
            <person name="Lander E."/>
            <person name="Nusbaum C."/>
        </authorList>
    </citation>
    <scope>NUCLEOTIDE SEQUENCE [LARGE SCALE GENOMIC DNA]</scope>
    <source>
        <strain evidence="3">ATCC 38327</strain>
    </source>
</reference>
<organism evidence="2 3">
    <name type="scientific">Allomyces macrogynus (strain ATCC 38327)</name>
    <name type="common">Allomyces javanicus var. macrogynus</name>
    <dbReference type="NCBI Taxonomy" id="578462"/>
    <lineage>
        <taxon>Eukaryota</taxon>
        <taxon>Fungi</taxon>
        <taxon>Fungi incertae sedis</taxon>
        <taxon>Blastocladiomycota</taxon>
        <taxon>Blastocladiomycetes</taxon>
        <taxon>Blastocladiales</taxon>
        <taxon>Blastocladiaceae</taxon>
        <taxon>Allomyces</taxon>
    </lineage>
</organism>
<feature type="compositionally biased region" description="Basic residues" evidence="1">
    <location>
        <begin position="1"/>
        <end position="19"/>
    </location>
</feature>